<dbReference type="InterPro" id="IPR051458">
    <property type="entry name" value="Cyt/Met_Dipeptidase"/>
</dbReference>
<evidence type="ECO:0000313" key="6">
    <source>
        <dbReference type="Proteomes" id="UP000568106"/>
    </source>
</evidence>
<dbReference type="PANTHER" id="PTHR43270:SF12">
    <property type="entry name" value="SUCCINYL-DIAMINOPIMELATE DESUCCINYLASE"/>
    <property type="match status" value="1"/>
</dbReference>
<evidence type="ECO:0000256" key="3">
    <source>
        <dbReference type="ARBA" id="ARBA00022801"/>
    </source>
</evidence>
<organism evidence="5 6">
    <name type="scientific">Tunturiibacter empetritectus</name>
    <dbReference type="NCBI Taxonomy" id="3069691"/>
    <lineage>
        <taxon>Bacteria</taxon>
        <taxon>Pseudomonadati</taxon>
        <taxon>Acidobacteriota</taxon>
        <taxon>Terriglobia</taxon>
        <taxon>Terriglobales</taxon>
        <taxon>Acidobacteriaceae</taxon>
        <taxon>Tunturiibacter</taxon>
    </lineage>
</organism>
<feature type="domain" description="Peptidase M20 dimerisation" evidence="4">
    <location>
        <begin position="209"/>
        <end position="370"/>
    </location>
</feature>
<reference evidence="5" key="1">
    <citation type="submission" date="2020-08" db="EMBL/GenBank/DDBJ databases">
        <title>Genomic Encyclopedia of Type Strains, Phase IV (KMG-V): Genome sequencing to study the core and pangenomes of soil and plant-associated prokaryotes.</title>
        <authorList>
            <person name="Whitman W."/>
        </authorList>
    </citation>
    <scope>NUCLEOTIDE SEQUENCE [LARGE SCALE GENOMIC DNA]</scope>
    <source>
        <strain evidence="5">M8UP27</strain>
    </source>
</reference>
<dbReference type="NCBIfam" id="NF005914">
    <property type="entry name" value="PRK07907.1"/>
    <property type="match status" value="1"/>
</dbReference>
<dbReference type="Gene3D" id="3.40.630.10">
    <property type="entry name" value="Zn peptidases"/>
    <property type="match status" value="1"/>
</dbReference>
<sequence length="471" mass="50798">MTTKMMTAVAFGRENKGRFVEELKALLRIPSVSTAPEHAGDVRGAAEFVAAELKRIGMENVRLIETSTAGRKGHPLVYADWLHAAPGADGKAKPTVLCYGHYDVQPAEPLDEWKSPPFEPTERDGNIYARGAVDDKGQMWMHVKALESLMAAGGGTLPVNVRVIVEGEEEVGGEGIAAFVREHGDQLKADVALVSDTEMFAPELPTLCVGLRGMIYTEIEARGAKTDLHSGMYGGAAPNPFVALAQVIAKLKDENGKILIPGFYDEVQKPTADELKAWKALPFDEEHYCATEVGSSVLTGEPGLSVQERTWARPTLDVHGMPGGFVGVGAKTVIPAKAVAKVSMRLVPDMTPAESFRRYKAYVESIAPKGVQLEVRLIHAGDPIVVSTDNSYVKAATEAMREVFGKETVFVRGGGSIPIVGDFVRELKVPTVMMGFGLPDDNLHAPNEKFHLANFHRGIESIVRFLSGVGA</sequence>
<comment type="caution">
    <text evidence="5">The sequence shown here is derived from an EMBL/GenBank/DDBJ whole genome shotgun (WGS) entry which is preliminary data.</text>
</comment>
<gene>
    <name evidence="5" type="ORF">HDF09_000963</name>
</gene>
<dbReference type="Pfam" id="PF07687">
    <property type="entry name" value="M20_dimer"/>
    <property type="match status" value="1"/>
</dbReference>
<dbReference type="SUPFAM" id="SSF55031">
    <property type="entry name" value="Bacterial exopeptidase dimerisation domain"/>
    <property type="match status" value="1"/>
</dbReference>
<dbReference type="Pfam" id="PF01546">
    <property type="entry name" value="Peptidase_M20"/>
    <property type="match status" value="1"/>
</dbReference>
<dbReference type="SUPFAM" id="SSF53187">
    <property type="entry name" value="Zn-dependent exopeptidases"/>
    <property type="match status" value="1"/>
</dbReference>
<evidence type="ECO:0000313" key="5">
    <source>
        <dbReference type="EMBL" id="MBB5316313.1"/>
    </source>
</evidence>
<evidence type="ECO:0000259" key="4">
    <source>
        <dbReference type="Pfam" id="PF07687"/>
    </source>
</evidence>
<name>A0A7W8IHF9_9BACT</name>
<dbReference type="GO" id="GO:0046872">
    <property type="term" value="F:metal ion binding"/>
    <property type="evidence" value="ECO:0007669"/>
    <property type="project" value="UniProtKB-KW"/>
</dbReference>
<keyword evidence="6" id="KW-1185">Reference proteome</keyword>
<keyword evidence="2" id="KW-0479">Metal-binding</keyword>
<protein>
    <submittedName>
        <fullName evidence="5">Acetylornithine deacetylase/succinyl-diaminopimelate desuccinylase-like protein</fullName>
    </submittedName>
</protein>
<dbReference type="PANTHER" id="PTHR43270">
    <property type="entry name" value="BETA-ALA-HIS DIPEPTIDASE"/>
    <property type="match status" value="1"/>
</dbReference>
<dbReference type="InterPro" id="IPR036264">
    <property type="entry name" value="Bact_exopeptidase_dim_dom"/>
</dbReference>
<evidence type="ECO:0000256" key="1">
    <source>
        <dbReference type="ARBA" id="ARBA00022670"/>
    </source>
</evidence>
<dbReference type="EMBL" id="JACHDY010000001">
    <property type="protein sequence ID" value="MBB5316313.1"/>
    <property type="molecule type" value="Genomic_DNA"/>
</dbReference>
<dbReference type="NCBIfam" id="NF006579">
    <property type="entry name" value="PRK09104.1"/>
    <property type="match status" value="1"/>
</dbReference>
<keyword evidence="3" id="KW-0378">Hydrolase</keyword>
<dbReference type="NCBIfam" id="NF006053">
    <property type="entry name" value="PRK08201.1"/>
    <property type="match status" value="1"/>
</dbReference>
<dbReference type="GO" id="GO:0006508">
    <property type="term" value="P:proteolysis"/>
    <property type="evidence" value="ECO:0007669"/>
    <property type="project" value="UniProtKB-KW"/>
</dbReference>
<accession>A0A7W8IHF9</accession>
<dbReference type="InterPro" id="IPR011650">
    <property type="entry name" value="Peptidase_M20_dimer"/>
</dbReference>
<keyword evidence="1" id="KW-0645">Protease</keyword>
<dbReference type="Proteomes" id="UP000568106">
    <property type="component" value="Unassembled WGS sequence"/>
</dbReference>
<proteinExistence type="predicted"/>
<dbReference type="InterPro" id="IPR002933">
    <property type="entry name" value="Peptidase_M20"/>
</dbReference>
<dbReference type="AlphaFoldDB" id="A0A7W8IHF9"/>
<evidence type="ECO:0000256" key="2">
    <source>
        <dbReference type="ARBA" id="ARBA00022723"/>
    </source>
</evidence>
<dbReference type="GO" id="GO:0008233">
    <property type="term" value="F:peptidase activity"/>
    <property type="evidence" value="ECO:0007669"/>
    <property type="project" value="UniProtKB-KW"/>
</dbReference>
<dbReference type="Gene3D" id="3.30.70.360">
    <property type="match status" value="1"/>
</dbReference>